<dbReference type="SMART" id="SM00475">
    <property type="entry name" value="53EXOc"/>
    <property type="match status" value="1"/>
</dbReference>
<dbReference type="InterPro" id="IPR020046">
    <property type="entry name" value="5-3_exonucl_a-hlix_arch_N"/>
</dbReference>
<evidence type="ECO:0000313" key="7">
    <source>
        <dbReference type="Proteomes" id="UP000435649"/>
    </source>
</evidence>
<name>A0A844FYP8_9BACT</name>
<dbReference type="InterPro" id="IPR036279">
    <property type="entry name" value="5-3_exonuclease_C_sf"/>
</dbReference>
<evidence type="ECO:0000313" key="6">
    <source>
        <dbReference type="EMBL" id="MST95775.1"/>
    </source>
</evidence>
<dbReference type="EMBL" id="VUNS01000001">
    <property type="protein sequence ID" value="MST95775.1"/>
    <property type="molecule type" value="Genomic_DNA"/>
</dbReference>
<dbReference type="Pfam" id="PF01367">
    <property type="entry name" value="5_3_exonuc"/>
    <property type="match status" value="1"/>
</dbReference>
<protein>
    <recommendedName>
        <fullName evidence="5">5'-3' exonuclease domain-containing protein</fullName>
    </recommendedName>
</protein>
<evidence type="ECO:0000256" key="2">
    <source>
        <dbReference type="ARBA" id="ARBA00022801"/>
    </source>
</evidence>
<dbReference type="Gene3D" id="1.10.150.20">
    <property type="entry name" value="5' to 3' exonuclease, C-terminal subdomain"/>
    <property type="match status" value="1"/>
</dbReference>
<feature type="region of interest" description="Disordered" evidence="4">
    <location>
        <begin position="284"/>
        <end position="324"/>
    </location>
</feature>
<dbReference type="InterPro" id="IPR008918">
    <property type="entry name" value="HhH2"/>
</dbReference>
<evidence type="ECO:0000256" key="3">
    <source>
        <dbReference type="ARBA" id="ARBA00023125"/>
    </source>
</evidence>
<evidence type="ECO:0000256" key="1">
    <source>
        <dbReference type="ARBA" id="ARBA00022722"/>
    </source>
</evidence>
<feature type="domain" description="5'-3' exonuclease" evidence="5">
    <location>
        <begin position="3"/>
        <end position="260"/>
    </location>
</feature>
<keyword evidence="1" id="KW-0540">Nuclease</keyword>
<dbReference type="GO" id="GO:0033567">
    <property type="term" value="P:DNA replication, Okazaki fragment processing"/>
    <property type="evidence" value="ECO:0007669"/>
    <property type="project" value="InterPro"/>
</dbReference>
<dbReference type="Gene3D" id="3.40.50.1010">
    <property type="entry name" value="5'-nuclease"/>
    <property type="match status" value="1"/>
</dbReference>
<gene>
    <name evidence="6" type="ORF">FYJ85_01780</name>
</gene>
<keyword evidence="7" id="KW-1185">Reference proteome</keyword>
<dbReference type="InterPro" id="IPR020045">
    <property type="entry name" value="DNA_polI_H3TH"/>
</dbReference>
<dbReference type="RefSeq" id="WP_154416804.1">
    <property type="nucleotide sequence ID" value="NZ_VUNS01000001.1"/>
</dbReference>
<dbReference type="GO" id="GO:0017108">
    <property type="term" value="F:5'-flap endonuclease activity"/>
    <property type="evidence" value="ECO:0007669"/>
    <property type="project" value="InterPro"/>
</dbReference>
<evidence type="ECO:0000256" key="4">
    <source>
        <dbReference type="SAM" id="MobiDB-lite"/>
    </source>
</evidence>
<keyword evidence="2" id="KW-0378">Hydrolase</keyword>
<dbReference type="AlphaFoldDB" id="A0A844FYP8"/>
<proteinExistence type="predicted"/>
<dbReference type="Proteomes" id="UP000435649">
    <property type="component" value="Unassembled WGS sequence"/>
</dbReference>
<dbReference type="FunFam" id="1.10.150.20:FF:000003">
    <property type="entry name" value="DNA polymerase I"/>
    <property type="match status" value="1"/>
</dbReference>
<dbReference type="Pfam" id="PF02739">
    <property type="entry name" value="5_3_exonuc_N"/>
    <property type="match status" value="1"/>
</dbReference>
<keyword evidence="3" id="KW-0238">DNA-binding</keyword>
<dbReference type="InterPro" id="IPR038969">
    <property type="entry name" value="FEN"/>
</dbReference>
<accession>A0A844FYP8</accession>
<dbReference type="GO" id="GO:0003677">
    <property type="term" value="F:DNA binding"/>
    <property type="evidence" value="ECO:0007669"/>
    <property type="project" value="UniProtKB-KW"/>
</dbReference>
<reference evidence="6 7" key="1">
    <citation type="submission" date="2019-08" db="EMBL/GenBank/DDBJ databases">
        <title>In-depth cultivation of the pig gut microbiome towards novel bacterial diversity and tailored functional studies.</title>
        <authorList>
            <person name="Wylensek D."/>
            <person name="Hitch T.C.A."/>
            <person name="Clavel T."/>
        </authorList>
    </citation>
    <scope>NUCLEOTIDE SEQUENCE [LARGE SCALE GENOMIC DNA]</scope>
    <source>
        <strain evidence="6 7">BBE-744-WT-12</strain>
    </source>
</reference>
<dbReference type="PANTHER" id="PTHR42646:SF2">
    <property type="entry name" value="5'-3' EXONUCLEASE FAMILY PROTEIN"/>
    <property type="match status" value="1"/>
</dbReference>
<dbReference type="InterPro" id="IPR002421">
    <property type="entry name" value="5-3_exonuclease"/>
</dbReference>
<organism evidence="6 7">
    <name type="scientific">Victivallis lenta</name>
    <dbReference type="NCBI Taxonomy" id="2606640"/>
    <lineage>
        <taxon>Bacteria</taxon>
        <taxon>Pseudomonadati</taxon>
        <taxon>Lentisphaerota</taxon>
        <taxon>Lentisphaeria</taxon>
        <taxon>Victivallales</taxon>
        <taxon>Victivallaceae</taxon>
        <taxon>Victivallis</taxon>
    </lineage>
</organism>
<evidence type="ECO:0000259" key="5">
    <source>
        <dbReference type="SMART" id="SM00475"/>
    </source>
</evidence>
<dbReference type="SMART" id="SM00279">
    <property type="entry name" value="HhH2"/>
    <property type="match status" value="1"/>
</dbReference>
<comment type="caution">
    <text evidence="6">The sequence shown here is derived from an EMBL/GenBank/DDBJ whole genome shotgun (WGS) entry which is preliminary data.</text>
</comment>
<dbReference type="GO" id="GO:0008409">
    <property type="term" value="F:5'-3' exonuclease activity"/>
    <property type="evidence" value="ECO:0007669"/>
    <property type="project" value="InterPro"/>
</dbReference>
<dbReference type="InterPro" id="IPR029060">
    <property type="entry name" value="PIN-like_dom_sf"/>
</dbReference>
<dbReference type="CDD" id="cd09859">
    <property type="entry name" value="PIN_53EXO"/>
    <property type="match status" value="1"/>
</dbReference>
<dbReference type="PANTHER" id="PTHR42646">
    <property type="entry name" value="FLAP ENDONUCLEASE XNI"/>
    <property type="match status" value="1"/>
</dbReference>
<dbReference type="CDD" id="cd09898">
    <property type="entry name" value="H3TH_53EXO"/>
    <property type="match status" value="1"/>
</dbReference>
<sequence length="324" mass="35907">MTTPTILIDAYSQIFRAYYAIRQLNNSRGEPTNAVFVFARMLLKLEKEYPSDAGALCFDCGKVQFRLELAPEYKANRPEMPEELRVQIPVIRELAAAFGWPLLQEPEYEADDLIAAFARRAAGPVLIVSSDKDLSQLVDAEVKMLVPAPKNGFEERDAAGVKAKFDVPPELIVDYLALIGDASDNIPGVPGVGPKTAARLLNAFGPAESWLDDPARIGDPKLRARLEGQFDVIRKNRKLIALKDALPDRFDPPAPHLRRTAPDWAKIREICERMELRSVLKELPEPPAAPARPEAAEDDLFSFLASPAPETPKPEPGMEQGELF</sequence>
<dbReference type="SUPFAM" id="SSF88723">
    <property type="entry name" value="PIN domain-like"/>
    <property type="match status" value="1"/>
</dbReference>
<dbReference type="SUPFAM" id="SSF47807">
    <property type="entry name" value="5' to 3' exonuclease, C-terminal subdomain"/>
    <property type="match status" value="1"/>
</dbReference>